<dbReference type="Proteomes" id="UP001610063">
    <property type="component" value="Unassembled WGS sequence"/>
</dbReference>
<name>A0ABW7NCK7_9BACT</name>
<proteinExistence type="predicted"/>
<protein>
    <submittedName>
        <fullName evidence="1">DUF6134 family protein</fullName>
    </submittedName>
</protein>
<evidence type="ECO:0000313" key="1">
    <source>
        <dbReference type="EMBL" id="MFH6985288.1"/>
    </source>
</evidence>
<comment type="caution">
    <text evidence="1">The sequence shown here is derived from an EMBL/GenBank/DDBJ whole genome shotgun (WGS) entry which is preliminary data.</text>
</comment>
<gene>
    <name evidence="1" type="ORF">ACHKAR_17680</name>
</gene>
<dbReference type="Pfam" id="PF19630">
    <property type="entry name" value="DUF6134"/>
    <property type="match status" value="1"/>
</dbReference>
<dbReference type="EMBL" id="JBIPKE010000019">
    <property type="protein sequence ID" value="MFH6985288.1"/>
    <property type="molecule type" value="Genomic_DNA"/>
</dbReference>
<accession>A0ABW7NCK7</accession>
<keyword evidence="2" id="KW-1185">Reference proteome</keyword>
<organism evidence="1 2">
    <name type="scientific">Marinoscillum luteum</name>
    <dbReference type="NCBI Taxonomy" id="861051"/>
    <lineage>
        <taxon>Bacteria</taxon>
        <taxon>Pseudomonadati</taxon>
        <taxon>Bacteroidota</taxon>
        <taxon>Cytophagia</taxon>
        <taxon>Cytophagales</taxon>
        <taxon>Reichenbachiellaceae</taxon>
        <taxon>Marinoscillum</taxon>
    </lineage>
</organism>
<dbReference type="RefSeq" id="WP_395418774.1">
    <property type="nucleotide sequence ID" value="NZ_JBIPKE010000019.1"/>
</dbReference>
<reference evidence="1 2" key="1">
    <citation type="journal article" date="2013" name="Int. J. Syst. Evol. Microbiol.">
        <title>Marinoscillum luteum sp. nov., isolated from marine sediment.</title>
        <authorList>
            <person name="Cha I.T."/>
            <person name="Park S.J."/>
            <person name="Kim S.J."/>
            <person name="Kim J.G."/>
            <person name="Jung M.Y."/>
            <person name="Shin K.S."/>
            <person name="Kwon K.K."/>
            <person name="Yang S.H."/>
            <person name="Seo Y.S."/>
            <person name="Rhee S.K."/>
        </authorList>
    </citation>
    <scope>NUCLEOTIDE SEQUENCE [LARGE SCALE GENOMIC DNA]</scope>
    <source>
        <strain evidence="1 2">KCTC 23939</strain>
    </source>
</reference>
<sequence>MTLLFAYTSLYGQTLNYDVIRNDKSMGQTVVKRILKGDELTYHLNTKTELRVIFLFDIEYDLKETFKNGKLISGTGFNTLNGSVQKETQMALKEKFYELVIDGIRTEINETNITESVSEIYFEEPHHSKRVFSAYFGRYLNFEKVGERQYSLTSPDGTNVYTYENGICTKVKVTRDFATFEFILKPESLLAVRNKQITGKTND</sequence>
<evidence type="ECO:0000313" key="2">
    <source>
        <dbReference type="Proteomes" id="UP001610063"/>
    </source>
</evidence>
<dbReference type="InterPro" id="IPR045767">
    <property type="entry name" value="DUF6134"/>
</dbReference>